<dbReference type="EMBL" id="JAPWIJ010000002">
    <property type="protein sequence ID" value="MCZ4518001.1"/>
    <property type="molecule type" value="Genomic_DNA"/>
</dbReference>
<accession>A0ABT4MAL2</accession>
<dbReference type="Gene3D" id="3.40.630.30">
    <property type="match status" value="1"/>
</dbReference>
<evidence type="ECO:0000313" key="2">
    <source>
        <dbReference type="Proteomes" id="UP001081071"/>
    </source>
</evidence>
<reference evidence="1" key="1">
    <citation type="submission" date="2022-12" db="EMBL/GenBank/DDBJ databases">
        <authorList>
            <person name="Krivoruchko A.V."/>
            <person name="Elkin A."/>
        </authorList>
    </citation>
    <scope>NUCLEOTIDE SEQUENCE</scope>
    <source>
        <strain evidence="1">IEGM 1391</strain>
    </source>
</reference>
<sequence>MTVTVSVLADRPDLVEPLWNMQSSWPTFMTKDPIGSMYFDPAVFALFADHVLVCQDEAGAVVGKAVSIPFHLPDATALPADGWDGAIRRGISTRLTGETANVVSALEISLISSSQGRSLSMTLLAALRDNAGRLGFSELVAPLRPNGRTDLEEPIASYIHRTRPDGLPVDPWLRVHVRAGGRIDSVAPRSMVVPGTLDEWREWTGLPFDRSGPVHVPGALVPVIADVEQGTAVYTEPNVWVRHPTAARREAG</sequence>
<dbReference type="Proteomes" id="UP001081071">
    <property type="component" value="Unassembled WGS sequence"/>
</dbReference>
<evidence type="ECO:0000313" key="1">
    <source>
        <dbReference type="EMBL" id="MCZ4518001.1"/>
    </source>
</evidence>
<dbReference type="RefSeq" id="WP_269602681.1">
    <property type="nucleotide sequence ID" value="NZ_JAPWIJ010000002.1"/>
</dbReference>
<comment type="caution">
    <text evidence="1">The sequence shown here is derived from an EMBL/GenBank/DDBJ whole genome shotgun (WGS) entry which is preliminary data.</text>
</comment>
<proteinExistence type="predicted"/>
<keyword evidence="2" id="KW-1185">Reference proteome</keyword>
<name>A0ABT4MAL2_9NOCA</name>
<organism evidence="1 2">
    <name type="scientific">Rhodococcus ruber</name>
    <dbReference type="NCBI Taxonomy" id="1830"/>
    <lineage>
        <taxon>Bacteria</taxon>
        <taxon>Bacillati</taxon>
        <taxon>Actinomycetota</taxon>
        <taxon>Actinomycetes</taxon>
        <taxon>Mycobacteriales</taxon>
        <taxon>Nocardiaceae</taxon>
        <taxon>Rhodococcus</taxon>
    </lineage>
</organism>
<gene>
    <name evidence="1" type="ORF">O4220_05680</name>
</gene>
<evidence type="ECO:0008006" key="3">
    <source>
        <dbReference type="Google" id="ProtNLM"/>
    </source>
</evidence>
<protein>
    <recommendedName>
        <fullName evidence="3">N-acetyltransferase</fullName>
    </recommendedName>
</protein>